<dbReference type="InterPro" id="IPR002213">
    <property type="entry name" value="UDP_glucos_trans"/>
</dbReference>
<dbReference type="Gene3D" id="3.40.50.2000">
    <property type="entry name" value="Glycogen Phosphorylase B"/>
    <property type="match status" value="2"/>
</dbReference>
<accession>A0A0H2ZD76</accession>
<dbReference type="InterPro" id="IPR004276">
    <property type="entry name" value="GlycoTrans_28_N"/>
</dbReference>
<dbReference type="HOGENOM" id="CLU_000537_8_0_6"/>
<dbReference type="GO" id="GO:0033072">
    <property type="term" value="P:vancomycin biosynthetic process"/>
    <property type="evidence" value="ECO:0007669"/>
    <property type="project" value="UniProtKB-ARBA"/>
</dbReference>
<dbReference type="InterPro" id="IPR050426">
    <property type="entry name" value="Glycosyltransferase_28"/>
</dbReference>
<dbReference type="InterPro" id="IPR010610">
    <property type="entry name" value="EryCIII-like_C"/>
</dbReference>
<dbReference type="SMR" id="A0A0H2ZD76"/>
<dbReference type="AlphaFoldDB" id="A0A0H2ZD76"/>
<gene>
    <name evidence="3" type="primary">rhlB</name>
    <name evidence="3" type="ordered locus">PA14_19110</name>
</gene>
<dbReference type="GO" id="GO:0016758">
    <property type="term" value="F:hexosyltransferase activity"/>
    <property type="evidence" value="ECO:0007669"/>
    <property type="project" value="InterPro"/>
</dbReference>
<keyword evidence="3" id="KW-0808">Transferase</keyword>
<evidence type="ECO:0000313" key="4">
    <source>
        <dbReference type="Proteomes" id="UP000000653"/>
    </source>
</evidence>
<name>A0A0H2ZD76_PSEAB</name>
<dbReference type="PANTHER" id="PTHR48050">
    <property type="entry name" value="STEROL 3-BETA-GLUCOSYLTRANSFERASE"/>
    <property type="match status" value="1"/>
</dbReference>
<dbReference type="PANTHER" id="PTHR48050:SF13">
    <property type="entry name" value="STEROL 3-BETA-GLUCOSYLTRANSFERASE UGT80A2"/>
    <property type="match status" value="1"/>
</dbReference>
<dbReference type="Proteomes" id="UP000000653">
    <property type="component" value="Chromosome"/>
</dbReference>
<organism evidence="3 4">
    <name type="scientific">Pseudomonas aeruginosa (strain UCBPP-PA14)</name>
    <dbReference type="NCBI Taxonomy" id="208963"/>
    <lineage>
        <taxon>Bacteria</taxon>
        <taxon>Pseudomonadati</taxon>
        <taxon>Pseudomonadota</taxon>
        <taxon>Gammaproteobacteria</taxon>
        <taxon>Pseudomonadales</taxon>
        <taxon>Pseudomonadaceae</taxon>
        <taxon>Pseudomonas</taxon>
    </lineage>
</organism>
<reference evidence="3 4" key="1">
    <citation type="journal article" date="2006" name="Genome Biol.">
        <title>Genomic analysis reveals that Pseudomonas aeruginosa virulence is combinatorial.</title>
        <authorList>
            <person name="Lee D.G."/>
            <person name="Urbach J.M."/>
            <person name="Wu G."/>
            <person name="Liberati N.T."/>
            <person name="Feinbaum R.L."/>
            <person name="Miyata S."/>
            <person name="Diggins L.T."/>
            <person name="He J."/>
            <person name="Saucier M."/>
            <person name="Deziel E."/>
            <person name="Friedman L."/>
            <person name="Li L."/>
            <person name="Grills G."/>
            <person name="Montgomery K."/>
            <person name="Kucherlapati R."/>
            <person name="Rahme L.G."/>
            <person name="Ausubel F.M."/>
        </authorList>
    </citation>
    <scope>NUCLEOTIDE SEQUENCE [LARGE SCALE GENOMIC DNA]</scope>
    <source>
        <strain evidence="3 4">UCBPP-PA14</strain>
    </source>
</reference>
<dbReference type="SUPFAM" id="SSF53756">
    <property type="entry name" value="UDP-Glycosyltransferase/glycogen phosphorylase"/>
    <property type="match status" value="1"/>
</dbReference>
<dbReference type="GO" id="GO:0005975">
    <property type="term" value="P:carbohydrate metabolic process"/>
    <property type="evidence" value="ECO:0007669"/>
    <property type="project" value="InterPro"/>
</dbReference>
<dbReference type="KEGG" id="pau:PA14_19110"/>
<dbReference type="CDD" id="cd03784">
    <property type="entry name" value="GT1_Gtf-like"/>
    <property type="match status" value="1"/>
</dbReference>
<dbReference type="GO" id="GO:0008194">
    <property type="term" value="F:UDP-glycosyltransferase activity"/>
    <property type="evidence" value="ECO:0007669"/>
    <property type="project" value="InterPro"/>
</dbReference>
<evidence type="ECO:0000259" key="2">
    <source>
        <dbReference type="Pfam" id="PF06722"/>
    </source>
</evidence>
<evidence type="ECO:0000313" key="3">
    <source>
        <dbReference type="EMBL" id="ABJ12733.1"/>
    </source>
</evidence>
<evidence type="ECO:0000259" key="1">
    <source>
        <dbReference type="Pfam" id="PF03033"/>
    </source>
</evidence>
<feature type="domain" description="Erythromycin biosynthesis protein CIII-like C-terminal" evidence="2">
    <location>
        <begin position="291"/>
        <end position="394"/>
    </location>
</feature>
<feature type="domain" description="Glycosyltransferase family 28 N-terminal" evidence="1">
    <location>
        <begin position="4"/>
        <end position="136"/>
    </location>
</feature>
<dbReference type="RefSeq" id="WP_003092007.1">
    <property type="nucleotide sequence ID" value="NC_008463.1"/>
</dbReference>
<sequence>MHAILIAIGSAGDVFPFIGLARTLKLRGHRVSLCTIPVFRDAVEQHGIAFVPLSDELTYRRTMGDPRLWDPKTSFGVLWQAIAGMIEPVYEYVSAQRHDDIVVVGSLWALGARIAHEKYGIPYLSAQVSPSTLLSAHLPPVHPKFNVPEQMPLAMRKLLWRCIERFKLDRTCAPEINAVRRKVGLETPVKRIFTQWMHSPQGVVCLFPAWFAPPQQDWPQPLHMTGFPLFDGSIPGTPLDDELQRFLDQGSRPLVFTQGSTEHLQGDFYAMALRALERLGARGIFLTGAGQEPLRGLPNHVLQRAYAPLGALLPSCAGLVHPGGIGAMSLALAAGVPQVLLPCAHDQFDNAERLVRLGCGMRLGVPLREQELRGALWRLLEDPAMAAACRRFMELSQPHSIACGKAAQVVERCHREGDARWLKAAS</sequence>
<dbReference type="Pfam" id="PF06722">
    <property type="entry name" value="EryCIII-like_C"/>
    <property type="match status" value="1"/>
</dbReference>
<dbReference type="EMBL" id="CP000438">
    <property type="protein sequence ID" value="ABJ12733.1"/>
    <property type="molecule type" value="Genomic_DNA"/>
</dbReference>
<protein>
    <submittedName>
        <fullName evidence="3">Rhamnosyltransferase chain B</fullName>
    </submittedName>
</protein>
<proteinExistence type="predicted"/>
<dbReference type="BioCyc" id="PAER208963:G1G74-1574-MONOMER"/>
<dbReference type="Pfam" id="PF03033">
    <property type="entry name" value="Glyco_transf_28"/>
    <property type="match status" value="1"/>
</dbReference>